<dbReference type="OrthoDB" id="9849517at2"/>
<name>A0A5C6BUL5_9BACT</name>
<gene>
    <name evidence="1" type="ORF">Poly21_31640</name>
</gene>
<dbReference type="Proteomes" id="UP000319908">
    <property type="component" value="Unassembled WGS sequence"/>
</dbReference>
<evidence type="ECO:0000313" key="1">
    <source>
        <dbReference type="EMBL" id="TWU15960.1"/>
    </source>
</evidence>
<sequence length="171" mass="18459">MPILPNGPMHAAVEAIRQAIADCHYWTGNTYIDALPRPASGGLYTVNELATARPFALIQQAPGDGWDCESKTAGGDCYIARGHVRISFEFPVPDSVLTDSALGLYVLTQVGRVIWTGDLNNPGLLDLSGQPGRPYIRRVSVGDYGRVPPEDVKDLGDFVAVDVDLYWGNDG</sequence>
<organism evidence="1 2">
    <name type="scientific">Allorhodopirellula heiligendammensis</name>
    <dbReference type="NCBI Taxonomy" id="2714739"/>
    <lineage>
        <taxon>Bacteria</taxon>
        <taxon>Pseudomonadati</taxon>
        <taxon>Planctomycetota</taxon>
        <taxon>Planctomycetia</taxon>
        <taxon>Pirellulales</taxon>
        <taxon>Pirellulaceae</taxon>
        <taxon>Allorhodopirellula</taxon>
    </lineage>
</organism>
<reference evidence="1 2" key="1">
    <citation type="journal article" date="2020" name="Antonie Van Leeuwenhoek">
        <title>Rhodopirellula heiligendammensis sp. nov., Rhodopirellula pilleata sp. nov., and Rhodopirellula solitaria sp. nov. isolated from natural or artificial marine surfaces in Northern Germany and California, USA, and emended description of the genus Rhodopirellula.</title>
        <authorList>
            <person name="Kallscheuer N."/>
            <person name="Wiegand S."/>
            <person name="Jogler M."/>
            <person name="Boedeker C."/>
            <person name="Peeters S.H."/>
            <person name="Rast P."/>
            <person name="Heuer A."/>
            <person name="Jetten M.S.M."/>
            <person name="Rohde M."/>
            <person name="Jogler C."/>
        </authorList>
    </citation>
    <scope>NUCLEOTIDE SEQUENCE [LARGE SCALE GENOMIC DNA]</scope>
    <source>
        <strain evidence="1 2">Poly21</strain>
    </source>
</reference>
<dbReference type="EMBL" id="SJPU01000002">
    <property type="protein sequence ID" value="TWU15960.1"/>
    <property type="molecule type" value="Genomic_DNA"/>
</dbReference>
<keyword evidence="2" id="KW-1185">Reference proteome</keyword>
<dbReference type="AlphaFoldDB" id="A0A5C6BUL5"/>
<comment type="caution">
    <text evidence="1">The sequence shown here is derived from an EMBL/GenBank/DDBJ whole genome shotgun (WGS) entry which is preliminary data.</text>
</comment>
<protein>
    <submittedName>
        <fullName evidence="1">Uncharacterized protein</fullName>
    </submittedName>
</protein>
<dbReference type="RefSeq" id="WP_146407711.1">
    <property type="nucleotide sequence ID" value="NZ_SJPU01000002.1"/>
</dbReference>
<accession>A0A5C6BUL5</accession>
<proteinExistence type="predicted"/>
<evidence type="ECO:0000313" key="2">
    <source>
        <dbReference type="Proteomes" id="UP000319908"/>
    </source>
</evidence>